<evidence type="ECO:0000313" key="2">
    <source>
        <dbReference type="Proteomes" id="UP000218785"/>
    </source>
</evidence>
<accession>A0A1Z4NBP3</accession>
<keyword evidence="2" id="KW-1185">Reference proteome</keyword>
<dbReference type="EMBL" id="AP018250">
    <property type="protein sequence ID" value="BAZ03149.1"/>
    <property type="molecule type" value="Genomic_DNA"/>
</dbReference>
<proteinExistence type="predicted"/>
<evidence type="ECO:0000313" key="1">
    <source>
        <dbReference type="EMBL" id="BAZ03149.1"/>
    </source>
</evidence>
<protein>
    <submittedName>
        <fullName evidence="1">Uncharacterized protein</fullName>
    </submittedName>
</protein>
<reference evidence="1 2" key="1">
    <citation type="submission" date="2017-06" db="EMBL/GenBank/DDBJ databases">
        <title>Genome sequencing of cyanobaciteial culture collection at National Institute for Environmental Studies (NIES).</title>
        <authorList>
            <person name="Hirose Y."/>
            <person name="Shimura Y."/>
            <person name="Fujisawa T."/>
            <person name="Nakamura Y."/>
            <person name="Kawachi M."/>
        </authorList>
    </citation>
    <scope>NUCLEOTIDE SEQUENCE [LARGE SCALE GENOMIC DNA]</scope>
    <source>
        <strain evidence="1 2">NIES-37</strain>
        <plasmid evidence="2">Plasmid2 dna</plasmid>
    </source>
</reference>
<gene>
    <name evidence="1" type="ORF">NIES37_71620</name>
</gene>
<keyword evidence="1" id="KW-0614">Plasmid</keyword>
<sequence>MGGTSSRKPHTSCIFGNRVCVLDGQALQTGGNTHFTSEGIRDKNTHAAPSHWTTTCLDKEGTGARKTACFKYLTQQ</sequence>
<dbReference type="AlphaFoldDB" id="A0A1Z4NBP3"/>
<dbReference type="Proteomes" id="UP000218785">
    <property type="component" value="Plasmid plasmid2"/>
</dbReference>
<dbReference type="KEGG" id="ttq:NIES37_71620"/>
<geneLocation type="plasmid" evidence="2">
    <name>Plasmid2 dna</name>
</geneLocation>
<name>A0A1Z4NBP3_9CYAN</name>
<organism evidence="1 2">
    <name type="scientific">Tolypothrix tenuis PCC 7101</name>
    <dbReference type="NCBI Taxonomy" id="231146"/>
    <lineage>
        <taxon>Bacteria</taxon>
        <taxon>Bacillati</taxon>
        <taxon>Cyanobacteriota</taxon>
        <taxon>Cyanophyceae</taxon>
        <taxon>Nostocales</taxon>
        <taxon>Tolypothrichaceae</taxon>
        <taxon>Tolypothrix</taxon>
    </lineage>
</organism>